<protein>
    <submittedName>
        <fullName evidence="1">Uncharacterized protein</fullName>
    </submittedName>
</protein>
<organism evidence="1">
    <name type="scientific">Podoviridae sp. ct7Kl21</name>
    <dbReference type="NCBI Taxonomy" id="2826541"/>
    <lineage>
        <taxon>Viruses</taxon>
        <taxon>Duplodnaviria</taxon>
        <taxon>Heunggongvirae</taxon>
        <taxon>Uroviricota</taxon>
        <taxon>Caudoviricetes</taxon>
    </lineage>
</organism>
<accession>A0A8S5MDI7</accession>
<dbReference type="EMBL" id="BK014880">
    <property type="protein sequence ID" value="DAD80143.1"/>
    <property type="molecule type" value="Genomic_DNA"/>
</dbReference>
<name>A0A8S5MDI7_9CAUD</name>
<sequence length="64" mass="7296">MRKETVEQRAVKIAAKIMVAAGLCRYETPMKCGKAYVCDSVCDKCIRSWLLSKARAELKKEEEQ</sequence>
<reference evidence="1" key="1">
    <citation type="journal article" date="2021" name="Proc. Natl. Acad. Sci. U.S.A.">
        <title>A Catalog of Tens of Thousands of Viruses from Human Metagenomes Reveals Hidden Associations with Chronic Diseases.</title>
        <authorList>
            <person name="Tisza M.J."/>
            <person name="Buck C.B."/>
        </authorList>
    </citation>
    <scope>NUCLEOTIDE SEQUENCE</scope>
    <source>
        <strain evidence="1">Ct7Kl21</strain>
    </source>
</reference>
<proteinExistence type="predicted"/>
<evidence type="ECO:0000313" key="1">
    <source>
        <dbReference type="EMBL" id="DAD80143.1"/>
    </source>
</evidence>